<dbReference type="Gene3D" id="3.30.70.1050">
    <property type="entry name" value="Trigger factor ribosome-binding domain"/>
    <property type="match status" value="1"/>
</dbReference>
<dbReference type="OrthoDB" id="9767721at2"/>
<accession>A0A161LVP0</accession>
<dbReference type="InterPro" id="IPR008881">
    <property type="entry name" value="Trigger_fac_ribosome-bd_bac"/>
</dbReference>
<comment type="caution">
    <text evidence="2">The sequence shown here is derived from an EMBL/GenBank/DDBJ whole genome shotgun (WGS) entry which is preliminary data.</text>
</comment>
<dbReference type="EMBL" id="BDCR01000003">
    <property type="protein sequence ID" value="GAT63349.1"/>
    <property type="molecule type" value="Genomic_DNA"/>
</dbReference>
<proteinExistence type="predicted"/>
<dbReference type="Pfam" id="PF05697">
    <property type="entry name" value="Trigger_N"/>
    <property type="match status" value="1"/>
</dbReference>
<dbReference type="STRING" id="681398.PJIAN_3675"/>
<feature type="domain" description="Trigger factor ribosome-binding bacterial" evidence="1">
    <location>
        <begin position="1"/>
        <end position="148"/>
    </location>
</feature>
<reference evidence="3" key="2">
    <citation type="journal article" date="2017" name="Genome Announc.">
        <title>Draft genome sequence of Paludibacter jiangxiensis NM7(T), a propionate-producing fermentative bacterium.</title>
        <authorList>
            <person name="Qiu Y.-L."/>
            <person name="Tourlousse D.M."/>
            <person name="Matsuura N."/>
            <person name="Ohashi A."/>
            <person name="Sekiguchi Y."/>
        </authorList>
    </citation>
    <scope>NUCLEOTIDE SEQUENCE [LARGE SCALE GENOMIC DNA]</scope>
    <source>
        <strain evidence="3">NM7</strain>
    </source>
</reference>
<dbReference type="Proteomes" id="UP000076586">
    <property type="component" value="Unassembled WGS sequence"/>
</dbReference>
<sequence length="447" mass="50601">MNIVRNDIDAVNATVTVQVSKADYAEKVEKTLKEYKRKANIPGFRPGMVPVGLLKKMYGKAILAEEVNKVMSDALNNYLKENNVNILGELLPNETDQKPIDFDTQEEFEFVFDMAVAPEFEVALSQKDKVDYYDIKVDDKMIEDQVKNHQGRMGKQVQVEEVAEKDMVKGTVAEVSDSETAITVENAVIMPSYIKDEAQQAAFIGKKVGDVVTFNPSKAYTSEAEIASLLKISKEAAKEITSDFTFTITEISRFEEHALDQELFDLLYGKDTVKSEEEFRTKVSAEIKEILDENSFYRFSDDARVALIKKLDGIAFPEAFLKRWVLATNEKVTAEQVEAEFSQMLDALKWQLIRNKIATANEVKVEMEDIEAYAQKVLKAQYAQYGITNFPDDLLAEYAKESLKKEGTAEKYFEHVLENKVTEIVKSAVKLNTKEVSLDEFNQLGKA</sequence>
<name>A0A161LVP0_9BACT</name>
<dbReference type="RefSeq" id="WP_068704428.1">
    <property type="nucleotide sequence ID" value="NZ_BDCR01000003.1"/>
</dbReference>
<protein>
    <submittedName>
        <fullName evidence="2">Trigger factor</fullName>
    </submittedName>
</protein>
<dbReference type="AlphaFoldDB" id="A0A161LVP0"/>
<dbReference type="GO" id="GO:0051083">
    <property type="term" value="P:'de novo' cotranslational protein folding"/>
    <property type="evidence" value="ECO:0007669"/>
    <property type="project" value="TreeGrafter"/>
</dbReference>
<dbReference type="GO" id="GO:0015031">
    <property type="term" value="P:protein transport"/>
    <property type="evidence" value="ECO:0007669"/>
    <property type="project" value="InterPro"/>
</dbReference>
<evidence type="ECO:0000313" key="2">
    <source>
        <dbReference type="EMBL" id="GAT63349.1"/>
    </source>
</evidence>
<dbReference type="GO" id="GO:0043022">
    <property type="term" value="F:ribosome binding"/>
    <property type="evidence" value="ECO:0007669"/>
    <property type="project" value="TreeGrafter"/>
</dbReference>
<dbReference type="SUPFAM" id="SSF102735">
    <property type="entry name" value="Trigger factor ribosome-binding domain"/>
    <property type="match status" value="1"/>
</dbReference>
<evidence type="ECO:0000259" key="1">
    <source>
        <dbReference type="Pfam" id="PF05697"/>
    </source>
</evidence>
<reference evidence="3" key="1">
    <citation type="submission" date="2016-04" db="EMBL/GenBank/DDBJ databases">
        <title>Draft genome sequence of Paludibacter jiangxiensis strain NM7.</title>
        <authorList>
            <person name="Qiu Y."/>
            <person name="Matsuura N."/>
            <person name="Ohashi A."/>
            <person name="Tourlousse M.D."/>
            <person name="Sekiguchi Y."/>
        </authorList>
    </citation>
    <scope>NUCLEOTIDE SEQUENCE [LARGE SCALE GENOMIC DNA]</scope>
    <source>
        <strain evidence="3">NM7</strain>
    </source>
</reference>
<dbReference type="PIRSF" id="PIRSF003095">
    <property type="entry name" value="Trigger_factor"/>
    <property type="match status" value="1"/>
</dbReference>
<gene>
    <name evidence="2" type="ORF">PJIAN_3675</name>
</gene>
<dbReference type="GO" id="GO:0003755">
    <property type="term" value="F:peptidyl-prolyl cis-trans isomerase activity"/>
    <property type="evidence" value="ECO:0007669"/>
    <property type="project" value="TreeGrafter"/>
</dbReference>
<dbReference type="NCBIfam" id="TIGR00115">
    <property type="entry name" value="tig"/>
    <property type="match status" value="1"/>
</dbReference>
<dbReference type="GO" id="GO:0043335">
    <property type="term" value="P:protein unfolding"/>
    <property type="evidence" value="ECO:0007669"/>
    <property type="project" value="TreeGrafter"/>
</dbReference>
<evidence type="ECO:0000313" key="3">
    <source>
        <dbReference type="Proteomes" id="UP000076586"/>
    </source>
</evidence>
<dbReference type="GO" id="GO:0044183">
    <property type="term" value="F:protein folding chaperone"/>
    <property type="evidence" value="ECO:0007669"/>
    <property type="project" value="TreeGrafter"/>
</dbReference>
<dbReference type="PANTHER" id="PTHR30560:SF3">
    <property type="entry name" value="TRIGGER FACTOR-LIKE PROTEIN TIG, CHLOROPLASTIC"/>
    <property type="match status" value="1"/>
</dbReference>
<dbReference type="InterPro" id="IPR005215">
    <property type="entry name" value="Trig_fac"/>
</dbReference>
<keyword evidence="3" id="KW-1185">Reference proteome</keyword>
<dbReference type="InterPro" id="IPR036611">
    <property type="entry name" value="Trigger_fac_ribosome-bd_sf"/>
</dbReference>
<dbReference type="Gene3D" id="1.10.3120.10">
    <property type="entry name" value="Trigger factor, C-terminal domain"/>
    <property type="match status" value="1"/>
</dbReference>
<dbReference type="InterPro" id="IPR037041">
    <property type="entry name" value="Trigger_fac_C_sf"/>
</dbReference>
<organism evidence="2 3">
    <name type="scientific">Paludibacter jiangxiensis</name>
    <dbReference type="NCBI Taxonomy" id="681398"/>
    <lineage>
        <taxon>Bacteria</taxon>
        <taxon>Pseudomonadati</taxon>
        <taxon>Bacteroidota</taxon>
        <taxon>Bacteroidia</taxon>
        <taxon>Bacteroidales</taxon>
        <taxon>Paludibacteraceae</taxon>
        <taxon>Paludibacter</taxon>
    </lineage>
</organism>
<dbReference type="InterPro" id="IPR027304">
    <property type="entry name" value="Trigger_fact/SurA_dom_sf"/>
</dbReference>
<dbReference type="PANTHER" id="PTHR30560">
    <property type="entry name" value="TRIGGER FACTOR CHAPERONE AND PEPTIDYL-PROLYL CIS/TRANS ISOMERASE"/>
    <property type="match status" value="1"/>
</dbReference>
<dbReference type="SUPFAM" id="SSF109998">
    <property type="entry name" value="Triger factor/SurA peptide-binding domain-like"/>
    <property type="match status" value="1"/>
</dbReference>